<dbReference type="SUPFAM" id="SSF63965">
    <property type="entry name" value="Precorrin-8X methylmutase CbiC/CobH"/>
    <property type="match status" value="1"/>
</dbReference>
<comment type="pathway">
    <text evidence="1">Cofactor biosynthesis; adenosylcobalamin biosynthesis.</text>
</comment>
<reference evidence="7" key="1">
    <citation type="submission" date="2016-10" db="EMBL/GenBank/DDBJ databases">
        <authorList>
            <person name="Varghese N."/>
            <person name="Submissions S."/>
        </authorList>
    </citation>
    <scope>NUCLEOTIDE SEQUENCE [LARGE SCALE GENOMIC DNA]</scope>
    <source>
        <strain evidence="7">DSM 9990</strain>
    </source>
</reference>
<dbReference type="EMBL" id="FOUU01000001">
    <property type="protein sequence ID" value="SFM45866.1"/>
    <property type="molecule type" value="Genomic_DNA"/>
</dbReference>
<protein>
    <submittedName>
        <fullName evidence="6">Precorrin-8X methylmutase</fullName>
    </submittedName>
</protein>
<dbReference type="PANTHER" id="PTHR43588:SF1">
    <property type="entry name" value="COBALT-PRECORRIN-8 METHYLMUTASE"/>
    <property type="match status" value="1"/>
</dbReference>
<accession>A0A1I4R1K6</accession>
<gene>
    <name evidence="6" type="ORF">SAMN05660836_00331</name>
</gene>
<evidence type="ECO:0000256" key="3">
    <source>
        <dbReference type="ARBA" id="ARBA00022573"/>
    </source>
</evidence>
<dbReference type="UniPathway" id="UPA00148"/>
<dbReference type="InterPro" id="IPR036588">
    <property type="entry name" value="CobH/CbiC_sf"/>
</dbReference>
<keyword evidence="3" id="KW-0169">Cobalamin biosynthesis</keyword>
<dbReference type="AlphaFoldDB" id="A0A1I4R1K6"/>
<name>A0A1I4R1K6_9BACT</name>
<proteinExistence type="inferred from homology"/>
<keyword evidence="7" id="KW-1185">Reference proteome</keyword>
<sequence length="220" mass="24024">MMDNRVEGIVRPGADIEAQSFAIIEREVGQHGYDPLEWIVVRRIIHTTADFEYARITLFSSGVVERAREAFHGGSPIYVDTRMIAVGLSPWRLGWYGLRVEVPSDDLGIMEFARRHGITRSAAAFRMKAEKLNGSVVVVGNAPTALMEIVRAIEEGIAKPALVVGVPVGFVQASESKEMLIRNGMVPFVVTKGRKGGSTVAVAILHGLLECARLIDEKGL</sequence>
<evidence type="ECO:0000256" key="2">
    <source>
        <dbReference type="ARBA" id="ARBA00009774"/>
    </source>
</evidence>
<dbReference type="GO" id="GO:0009236">
    <property type="term" value="P:cobalamin biosynthetic process"/>
    <property type="evidence" value="ECO:0007669"/>
    <property type="project" value="UniProtKB-UniPathway"/>
</dbReference>
<evidence type="ECO:0000256" key="4">
    <source>
        <dbReference type="ARBA" id="ARBA00023235"/>
    </source>
</evidence>
<dbReference type="GO" id="GO:0016993">
    <property type="term" value="F:precorrin-8X methylmutase activity"/>
    <property type="evidence" value="ECO:0007669"/>
    <property type="project" value="InterPro"/>
</dbReference>
<dbReference type="RefSeq" id="WP_218148767.1">
    <property type="nucleotide sequence ID" value="NZ_FOUU01000001.1"/>
</dbReference>
<dbReference type="PANTHER" id="PTHR43588">
    <property type="entry name" value="COBALT-PRECORRIN-8 METHYLMUTASE"/>
    <property type="match status" value="1"/>
</dbReference>
<feature type="domain" description="Cobalamin biosynthesis precorrin-8X methylmutase CobH/CbiC" evidence="5">
    <location>
        <begin position="15"/>
        <end position="210"/>
    </location>
</feature>
<evidence type="ECO:0000313" key="7">
    <source>
        <dbReference type="Proteomes" id="UP000199611"/>
    </source>
</evidence>
<dbReference type="STRING" id="39841.SAMN05660836_00331"/>
<organism evidence="6 7">
    <name type="scientific">Thermodesulforhabdus norvegica</name>
    <dbReference type="NCBI Taxonomy" id="39841"/>
    <lineage>
        <taxon>Bacteria</taxon>
        <taxon>Pseudomonadati</taxon>
        <taxon>Thermodesulfobacteriota</taxon>
        <taxon>Syntrophobacteria</taxon>
        <taxon>Syntrophobacterales</taxon>
        <taxon>Thermodesulforhabdaceae</taxon>
        <taxon>Thermodesulforhabdus</taxon>
    </lineage>
</organism>
<evidence type="ECO:0000313" key="6">
    <source>
        <dbReference type="EMBL" id="SFM45866.1"/>
    </source>
</evidence>
<dbReference type="InterPro" id="IPR003722">
    <property type="entry name" value="Cbl_synth_CobH/CbiC"/>
</dbReference>
<dbReference type="Gene3D" id="3.40.50.10230">
    <property type="entry name" value="Cobalamin biosynthesis CobH/CbiC, precorrin-8X methylmutase"/>
    <property type="match status" value="1"/>
</dbReference>
<evidence type="ECO:0000259" key="5">
    <source>
        <dbReference type="Pfam" id="PF02570"/>
    </source>
</evidence>
<dbReference type="Pfam" id="PF02570">
    <property type="entry name" value="CbiC"/>
    <property type="match status" value="1"/>
</dbReference>
<keyword evidence="4" id="KW-0413">Isomerase</keyword>
<comment type="similarity">
    <text evidence="2">Belongs to the CobH/CbiC family.</text>
</comment>
<evidence type="ECO:0000256" key="1">
    <source>
        <dbReference type="ARBA" id="ARBA00004953"/>
    </source>
</evidence>
<dbReference type="Proteomes" id="UP000199611">
    <property type="component" value="Unassembled WGS sequence"/>
</dbReference>